<feature type="transmembrane region" description="Helical" evidence="1">
    <location>
        <begin position="16"/>
        <end position="35"/>
    </location>
</feature>
<dbReference type="EMBL" id="QGHF01000011">
    <property type="protein sequence ID" value="PWK94356.1"/>
    <property type="molecule type" value="Genomic_DNA"/>
</dbReference>
<dbReference type="AlphaFoldDB" id="A0A2V2BFP2"/>
<keyword evidence="1" id="KW-0812">Transmembrane</keyword>
<keyword evidence="1" id="KW-1133">Transmembrane helix</keyword>
<evidence type="ECO:0000313" key="2">
    <source>
        <dbReference type="EMBL" id="PWK94356.1"/>
    </source>
</evidence>
<feature type="transmembrane region" description="Helical" evidence="1">
    <location>
        <begin position="47"/>
        <end position="68"/>
    </location>
</feature>
<name>A0A2V2BFP2_9GAMM</name>
<accession>A0A2V2BFP2</accession>
<proteinExistence type="predicted"/>
<protein>
    <submittedName>
        <fullName evidence="2">Uncharacterized protein</fullName>
    </submittedName>
</protein>
<comment type="caution">
    <text evidence="2">The sequence shown here is derived from an EMBL/GenBank/DDBJ whole genome shotgun (WGS) entry which is preliminary data.</text>
</comment>
<evidence type="ECO:0000256" key="1">
    <source>
        <dbReference type="SAM" id="Phobius"/>
    </source>
</evidence>
<sequence>MNGKPIEYDTREHRTALLLTFLMLALNLGTVAIMLECEVGPSGGITWQFWQMLFLPASSTLAIQLLSFGSGLSMVPAFSGLVTWLIVPVGWLVEVARTGQLQGASKAFLYTGPCSGVLLSFVAALFVLLFEKRHR</sequence>
<organism evidence="2 3">
    <name type="scientific">Pantoea allii</name>
    <dbReference type="NCBI Taxonomy" id="574096"/>
    <lineage>
        <taxon>Bacteria</taxon>
        <taxon>Pseudomonadati</taxon>
        <taxon>Pseudomonadota</taxon>
        <taxon>Gammaproteobacteria</taxon>
        <taxon>Enterobacterales</taxon>
        <taxon>Erwiniaceae</taxon>
        <taxon>Pantoea</taxon>
    </lineage>
</organism>
<dbReference type="RefSeq" id="WP_109718152.1">
    <property type="nucleotide sequence ID" value="NZ_QGHF01000011.1"/>
</dbReference>
<feature type="transmembrane region" description="Helical" evidence="1">
    <location>
        <begin position="108"/>
        <end position="130"/>
    </location>
</feature>
<reference evidence="2 3" key="1">
    <citation type="submission" date="2018-05" db="EMBL/GenBank/DDBJ databases">
        <title>Genomic Encyclopedia of Type Strains, Phase IV (KMG-V): Genome sequencing to study the core and pangenomes of soil and plant-associated prokaryotes.</title>
        <authorList>
            <person name="Whitman W."/>
        </authorList>
    </citation>
    <scope>NUCLEOTIDE SEQUENCE [LARGE SCALE GENOMIC DNA]</scope>
    <source>
        <strain evidence="2 3">PNA 200-10</strain>
    </source>
</reference>
<evidence type="ECO:0000313" key="3">
    <source>
        <dbReference type="Proteomes" id="UP000245981"/>
    </source>
</evidence>
<dbReference type="Proteomes" id="UP000245981">
    <property type="component" value="Unassembled WGS sequence"/>
</dbReference>
<gene>
    <name evidence="2" type="ORF">C7431_11193</name>
</gene>
<keyword evidence="1" id="KW-0472">Membrane</keyword>
<feature type="transmembrane region" description="Helical" evidence="1">
    <location>
        <begin position="75"/>
        <end position="93"/>
    </location>
</feature>